<gene>
    <name evidence="1" type="ORF">LSAT_V11C500259020</name>
</gene>
<comment type="caution">
    <text evidence="1">The sequence shown here is derived from an EMBL/GenBank/DDBJ whole genome shotgun (WGS) entry which is preliminary data.</text>
</comment>
<dbReference type="EMBL" id="NBSK02000005">
    <property type="protein sequence ID" value="KAJ0204248.1"/>
    <property type="molecule type" value="Genomic_DNA"/>
</dbReference>
<proteinExistence type="predicted"/>
<evidence type="ECO:0000313" key="2">
    <source>
        <dbReference type="Proteomes" id="UP000235145"/>
    </source>
</evidence>
<dbReference type="AlphaFoldDB" id="A0A9R1VGD6"/>
<sequence>MLGIPTGGTILTQLDQWVKDDTSYDEWKQQFKEGAIIRHNAIKRVIVCTTEAHFKQRTHTHHTQIPATFFGPSAFLVVSYYNVYTQFLLILIIHN</sequence>
<dbReference type="Proteomes" id="UP000235145">
    <property type="component" value="Unassembled WGS sequence"/>
</dbReference>
<evidence type="ECO:0000313" key="1">
    <source>
        <dbReference type="EMBL" id="KAJ0204248.1"/>
    </source>
</evidence>
<name>A0A9R1VGD6_LACSA</name>
<protein>
    <submittedName>
        <fullName evidence="1">Uncharacterized protein</fullName>
    </submittedName>
</protein>
<reference evidence="1 2" key="1">
    <citation type="journal article" date="2017" name="Nat. Commun.">
        <title>Genome assembly with in vitro proximity ligation data and whole-genome triplication in lettuce.</title>
        <authorList>
            <person name="Reyes-Chin-Wo S."/>
            <person name="Wang Z."/>
            <person name="Yang X."/>
            <person name="Kozik A."/>
            <person name="Arikit S."/>
            <person name="Song C."/>
            <person name="Xia L."/>
            <person name="Froenicke L."/>
            <person name="Lavelle D.O."/>
            <person name="Truco M.J."/>
            <person name="Xia R."/>
            <person name="Zhu S."/>
            <person name="Xu C."/>
            <person name="Xu H."/>
            <person name="Xu X."/>
            <person name="Cox K."/>
            <person name="Korf I."/>
            <person name="Meyers B.C."/>
            <person name="Michelmore R.W."/>
        </authorList>
    </citation>
    <scope>NUCLEOTIDE SEQUENCE [LARGE SCALE GENOMIC DNA]</scope>
    <source>
        <strain evidence="2">cv. Salinas</strain>
        <tissue evidence="1">Seedlings</tissue>
    </source>
</reference>
<organism evidence="1 2">
    <name type="scientific">Lactuca sativa</name>
    <name type="common">Garden lettuce</name>
    <dbReference type="NCBI Taxonomy" id="4236"/>
    <lineage>
        <taxon>Eukaryota</taxon>
        <taxon>Viridiplantae</taxon>
        <taxon>Streptophyta</taxon>
        <taxon>Embryophyta</taxon>
        <taxon>Tracheophyta</taxon>
        <taxon>Spermatophyta</taxon>
        <taxon>Magnoliopsida</taxon>
        <taxon>eudicotyledons</taxon>
        <taxon>Gunneridae</taxon>
        <taxon>Pentapetalae</taxon>
        <taxon>asterids</taxon>
        <taxon>campanulids</taxon>
        <taxon>Asterales</taxon>
        <taxon>Asteraceae</taxon>
        <taxon>Cichorioideae</taxon>
        <taxon>Cichorieae</taxon>
        <taxon>Lactucinae</taxon>
        <taxon>Lactuca</taxon>
    </lineage>
</organism>
<keyword evidence="2" id="KW-1185">Reference proteome</keyword>
<accession>A0A9R1VGD6</accession>